<dbReference type="Pfam" id="PF03237">
    <property type="entry name" value="Terminase_6N"/>
    <property type="match status" value="1"/>
</dbReference>
<evidence type="ECO:0000313" key="3">
    <source>
        <dbReference type="EMBL" id="HGG99465.1"/>
    </source>
</evidence>
<organism evidence="3">
    <name type="scientific">Thermodesulfovibrio aggregans</name>
    <dbReference type="NCBI Taxonomy" id="86166"/>
    <lineage>
        <taxon>Bacteria</taxon>
        <taxon>Pseudomonadati</taxon>
        <taxon>Nitrospirota</taxon>
        <taxon>Thermodesulfovibrionia</taxon>
        <taxon>Thermodesulfovibrionales</taxon>
        <taxon>Thermodesulfovibrionaceae</taxon>
        <taxon>Thermodesulfovibrio</taxon>
    </lineage>
</organism>
<sequence length="421" mass="48470">MAFKLYPYQKRWIDDDSRLKIWVAARQIGKTTSLCFEALKFATEKRCSILILSTTERQSMEVMDRIASLLDVFKRVVDLKLIRESRSEIVLPNHSKIVALPASPTSVRGYSGHVFLDEFAFHKDSKAIWTAMLPIITKGYSLRVVSTPAGKSGKFYEIWENAEELGFSKHKVTIYEAVKDGLNVDIEMIKRTMDPDSFAQEYMCEFIDEAFSYFPIEMILDSVSAECDNWDGIKRGIYYMGIDIGRKRDITAIVVVEKLGDVFYVRYVDEMKQENFEAQRLKIEILKQTYQPHRICIDSTGLGMQLAEELQRKYGSTVEPVSFTQPVKENLVTYTRMLFEKHALKIMSHQGLIRDIHSIKKVVTPSGNIRYDADRTESEGHGDYFWALALACHAGQKPSEMPFIATRAKRESISMFTGYWR</sequence>
<dbReference type="Gene3D" id="3.40.50.300">
    <property type="entry name" value="P-loop containing nucleotide triphosphate hydrolases"/>
    <property type="match status" value="1"/>
</dbReference>
<keyword evidence="1" id="KW-1188">Viral release from host cell</keyword>
<protein>
    <recommendedName>
        <fullName evidence="2">Terminase large subunit gp17-like C-terminal domain-containing protein</fullName>
    </recommendedName>
</protein>
<proteinExistence type="predicted"/>
<dbReference type="Gene3D" id="3.30.420.240">
    <property type="match status" value="1"/>
</dbReference>
<evidence type="ECO:0000259" key="2">
    <source>
        <dbReference type="Pfam" id="PF17289"/>
    </source>
</evidence>
<gene>
    <name evidence="3" type="ORF">ENV75_03305</name>
</gene>
<feature type="domain" description="Terminase large subunit gp17-like C-terminal" evidence="2">
    <location>
        <begin position="240"/>
        <end position="393"/>
    </location>
</feature>
<accession>A0A7C4ELC5</accession>
<dbReference type="EMBL" id="DTHO01000031">
    <property type="protein sequence ID" value="HGG99465.1"/>
    <property type="molecule type" value="Genomic_DNA"/>
</dbReference>
<reference evidence="3" key="1">
    <citation type="journal article" date="2020" name="mSystems">
        <title>Genome- and Community-Level Interaction Insights into Carbon Utilization and Element Cycling Functions of Hydrothermarchaeota in Hydrothermal Sediment.</title>
        <authorList>
            <person name="Zhou Z."/>
            <person name="Liu Y."/>
            <person name="Xu W."/>
            <person name="Pan J."/>
            <person name="Luo Z.H."/>
            <person name="Li M."/>
        </authorList>
    </citation>
    <scope>NUCLEOTIDE SEQUENCE [LARGE SCALE GENOMIC DNA]</scope>
    <source>
        <strain evidence="3">SpSt-788</strain>
    </source>
</reference>
<dbReference type="InterPro" id="IPR035421">
    <property type="entry name" value="Terminase_6C"/>
</dbReference>
<dbReference type="InterPro" id="IPR027417">
    <property type="entry name" value="P-loop_NTPase"/>
</dbReference>
<dbReference type="AlphaFoldDB" id="A0A7C4ELC5"/>
<name>A0A7C4ELC5_9BACT</name>
<comment type="caution">
    <text evidence="3">The sequence shown here is derived from an EMBL/GenBank/DDBJ whole genome shotgun (WGS) entry which is preliminary data.</text>
</comment>
<dbReference type="Pfam" id="PF17289">
    <property type="entry name" value="Terminase_6C"/>
    <property type="match status" value="1"/>
</dbReference>
<evidence type="ECO:0000256" key="1">
    <source>
        <dbReference type="ARBA" id="ARBA00022612"/>
    </source>
</evidence>